<feature type="compositionally biased region" description="Polar residues" evidence="1">
    <location>
        <begin position="330"/>
        <end position="342"/>
    </location>
</feature>
<sequence length="458" mass="52671">MQAIRNKFQKTSRQTKEGLGVHKEEQSVIKPETHSLRNESNIIKRDYHTLSLQSDKWIAALQDTQTKWDILASAITNFGDGLYTDNSNNRRIAEVQRAMQLLYFPLIKTAKLGIYDNASRISNYDIDQLNKIQHELDGSRLRADHHNHRLMKYKAKPNANPNKLRKREITYEKYQSEYDSLFRRYQELIRDLEFKSEDNLIHSRQLLLDLQKFFNDGYSLIHPAQKEINSLPLNERLISRMADNNIHLKQTSFQQAKQQMNSTSLLNKNMNTLNLSPDSDSDINNNNMNLNKNSGTISPMILNPSTSSIQKTTESTTVIEQKPATPKMEGSSSVQKTTTESTTVIEQKPIVQDKPMFKQDMKQVEDSDATTVTYQTIPAQIVEPEEMELKDTEPKSTIVAPKIIREYVYDPNVVERPVESQSVESKSTESKSVEKVVETTEFKEGQVVEKTVEKTIIE</sequence>
<reference evidence="2" key="1">
    <citation type="submission" date="2020-01" db="EMBL/GenBank/DDBJ databases">
        <title>Development of genomics and gene disruption for Polysphondylium violaceum indicates a role for the polyketide synthase stlB in stalk morphogenesis.</title>
        <authorList>
            <person name="Narita B."/>
            <person name="Kawabe Y."/>
            <person name="Kin K."/>
            <person name="Saito T."/>
            <person name="Gibbs R."/>
            <person name="Kuspa A."/>
            <person name="Muzny D."/>
            <person name="Queller D."/>
            <person name="Richards S."/>
            <person name="Strassman J."/>
            <person name="Sucgang R."/>
            <person name="Worley K."/>
            <person name="Schaap P."/>
        </authorList>
    </citation>
    <scope>NUCLEOTIDE SEQUENCE</scope>
    <source>
        <strain evidence="2">QSvi11</strain>
    </source>
</reference>
<feature type="compositionally biased region" description="Basic and acidic residues" evidence="1">
    <location>
        <begin position="426"/>
        <end position="436"/>
    </location>
</feature>
<organism evidence="2 3">
    <name type="scientific">Polysphondylium violaceum</name>
    <dbReference type="NCBI Taxonomy" id="133409"/>
    <lineage>
        <taxon>Eukaryota</taxon>
        <taxon>Amoebozoa</taxon>
        <taxon>Evosea</taxon>
        <taxon>Eumycetozoa</taxon>
        <taxon>Dictyostelia</taxon>
        <taxon>Dictyosteliales</taxon>
        <taxon>Dictyosteliaceae</taxon>
        <taxon>Polysphondylium</taxon>
    </lineage>
</organism>
<dbReference type="SUPFAM" id="SSF103657">
    <property type="entry name" value="BAR/IMD domain-like"/>
    <property type="match status" value="1"/>
</dbReference>
<accession>A0A8J4PX21</accession>
<dbReference type="InterPro" id="IPR027267">
    <property type="entry name" value="AH/BAR_dom_sf"/>
</dbReference>
<gene>
    <name evidence="2" type="ORF">CYY_003420</name>
</gene>
<proteinExistence type="predicted"/>
<evidence type="ECO:0000313" key="2">
    <source>
        <dbReference type="EMBL" id="KAF2075291.1"/>
    </source>
</evidence>
<feature type="compositionally biased region" description="Basic and acidic residues" evidence="1">
    <location>
        <begin position="14"/>
        <end position="23"/>
    </location>
</feature>
<feature type="region of interest" description="Disordered" evidence="1">
    <location>
        <begin position="323"/>
        <end position="342"/>
    </location>
</feature>
<protein>
    <submittedName>
        <fullName evidence="2">Uncharacterized protein</fullName>
    </submittedName>
</protein>
<comment type="caution">
    <text evidence="2">The sequence shown here is derived from an EMBL/GenBank/DDBJ whole genome shotgun (WGS) entry which is preliminary data.</text>
</comment>
<keyword evidence="3" id="KW-1185">Reference proteome</keyword>
<feature type="region of interest" description="Disordered" evidence="1">
    <location>
        <begin position="1"/>
        <end position="23"/>
    </location>
</feature>
<dbReference type="Gene3D" id="1.20.1270.60">
    <property type="entry name" value="Arfaptin homology (AH) domain/BAR domain"/>
    <property type="match status" value="1"/>
</dbReference>
<dbReference type="OrthoDB" id="19196at2759"/>
<evidence type="ECO:0000256" key="1">
    <source>
        <dbReference type="SAM" id="MobiDB-lite"/>
    </source>
</evidence>
<dbReference type="Proteomes" id="UP000695562">
    <property type="component" value="Unassembled WGS sequence"/>
</dbReference>
<feature type="region of interest" description="Disordered" evidence="1">
    <location>
        <begin position="416"/>
        <end position="436"/>
    </location>
</feature>
<evidence type="ECO:0000313" key="3">
    <source>
        <dbReference type="Proteomes" id="UP000695562"/>
    </source>
</evidence>
<dbReference type="EMBL" id="AJWJ01000106">
    <property type="protein sequence ID" value="KAF2075291.1"/>
    <property type="molecule type" value="Genomic_DNA"/>
</dbReference>
<name>A0A8J4PX21_9MYCE</name>
<dbReference type="AlphaFoldDB" id="A0A8J4PX21"/>